<keyword evidence="3" id="KW-1185">Reference proteome</keyword>
<accession>A0ABX2LC35</accession>
<comment type="caution">
    <text evidence="2">The sequence shown here is derived from an EMBL/GenBank/DDBJ whole genome shotgun (WGS) entry which is preliminary data.</text>
</comment>
<organism evidence="2 3">
    <name type="scientific">Haloterrigena gelatinilytica</name>
    <dbReference type="NCBI Taxonomy" id="2741724"/>
    <lineage>
        <taxon>Archaea</taxon>
        <taxon>Methanobacteriati</taxon>
        <taxon>Methanobacteriota</taxon>
        <taxon>Stenosarchaea group</taxon>
        <taxon>Halobacteria</taxon>
        <taxon>Halobacteriales</taxon>
        <taxon>Natrialbaceae</taxon>
        <taxon>Haloterrigena</taxon>
    </lineage>
</organism>
<dbReference type="RefSeq" id="WP_174680815.1">
    <property type="nucleotide sequence ID" value="NZ_JABUQZ010000001.1"/>
</dbReference>
<name>A0ABX2LC35_9EURY</name>
<gene>
    <name evidence="2" type="ORF">HTZ84_11535</name>
</gene>
<dbReference type="Pfam" id="PF24035">
    <property type="entry name" value="DUF7344"/>
    <property type="match status" value="1"/>
</dbReference>
<sequence length="88" mass="9963">MPEFDREFHADEWSQTIVDYLADADNGTASLDDLVEHIIEQETHAVAPDREAVSYEVVHVCLPTLAENGVVEFNELTETIEYRTPSAR</sequence>
<evidence type="ECO:0000259" key="1">
    <source>
        <dbReference type="Pfam" id="PF24035"/>
    </source>
</evidence>
<protein>
    <recommendedName>
        <fullName evidence="1">DUF7344 domain-containing protein</fullName>
    </recommendedName>
</protein>
<proteinExistence type="predicted"/>
<dbReference type="EMBL" id="JABUQZ010000001">
    <property type="protein sequence ID" value="NUC72935.1"/>
    <property type="molecule type" value="Genomic_DNA"/>
</dbReference>
<evidence type="ECO:0000313" key="2">
    <source>
        <dbReference type="EMBL" id="NUC72935.1"/>
    </source>
</evidence>
<dbReference type="InterPro" id="IPR055768">
    <property type="entry name" value="DUF7344"/>
</dbReference>
<evidence type="ECO:0000313" key="3">
    <source>
        <dbReference type="Proteomes" id="UP001016761"/>
    </source>
</evidence>
<dbReference type="Proteomes" id="UP001016761">
    <property type="component" value="Unassembled WGS sequence"/>
</dbReference>
<reference evidence="2 3" key="1">
    <citation type="submission" date="2020-06" db="EMBL/GenBank/DDBJ databases">
        <title>Haloterrigena sp. nov., an extremely halophilic archaeon isolated from a saline sediment.</title>
        <authorList>
            <person name="Liu B.-B."/>
        </authorList>
    </citation>
    <scope>NUCLEOTIDE SEQUENCE [LARGE SCALE GENOMIC DNA]</scope>
    <source>
        <strain evidence="2 3">SYSU A558-1</strain>
    </source>
</reference>
<feature type="domain" description="DUF7344" evidence="1">
    <location>
        <begin position="16"/>
        <end position="81"/>
    </location>
</feature>